<comment type="caution">
    <text evidence="1">The sequence shown here is derived from an EMBL/GenBank/DDBJ whole genome shotgun (WGS) entry which is preliminary data.</text>
</comment>
<reference evidence="1" key="1">
    <citation type="submission" date="2023-07" db="EMBL/GenBank/DDBJ databases">
        <authorList>
            <person name="Kim M.K."/>
        </authorList>
    </citation>
    <scope>NUCLEOTIDE SEQUENCE</scope>
    <source>
        <strain evidence="1">CA1-15</strain>
    </source>
</reference>
<proteinExistence type="predicted"/>
<dbReference type="EMBL" id="JAUQSZ010000001">
    <property type="protein sequence ID" value="MDO7840890.1"/>
    <property type="molecule type" value="Genomic_DNA"/>
</dbReference>
<keyword evidence="2" id="KW-1185">Reference proteome</keyword>
<name>A0ABT8ZV69_9SPHN</name>
<evidence type="ECO:0000313" key="1">
    <source>
        <dbReference type="EMBL" id="MDO7840890.1"/>
    </source>
</evidence>
<dbReference type="Proteomes" id="UP001176468">
    <property type="component" value="Unassembled WGS sequence"/>
</dbReference>
<evidence type="ECO:0008006" key="3">
    <source>
        <dbReference type="Google" id="ProtNLM"/>
    </source>
</evidence>
<evidence type="ECO:0000313" key="2">
    <source>
        <dbReference type="Proteomes" id="UP001176468"/>
    </source>
</evidence>
<accession>A0ABT8ZV69</accession>
<gene>
    <name evidence="1" type="ORF">Q5H94_00995</name>
</gene>
<organism evidence="1 2">
    <name type="scientific">Sphingomonas immobilis</name>
    <dbReference type="NCBI Taxonomy" id="3063997"/>
    <lineage>
        <taxon>Bacteria</taxon>
        <taxon>Pseudomonadati</taxon>
        <taxon>Pseudomonadota</taxon>
        <taxon>Alphaproteobacteria</taxon>
        <taxon>Sphingomonadales</taxon>
        <taxon>Sphingomonadaceae</taxon>
        <taxon>Sphingomonas</taxon>
    </lineage>
</organism>
<protein>
    <recommendedName>
        <fullName evidence="3">Lipoprotein</fullName>
    </recommendedName>
</protein>
<dbReference type="RefSeq" id="WP_304559210.1">
    <property type="nucleotide sequence ID" value="NZ_JAUQSZ010000001.1"/>
</dbReference>
<sequence length="136" mass="14902">MSAFLLLALAGAHPSCTEGTEEVPPLCPANIPAIRAVIVERSGKGDHIEDDERLDCSSFRLSAPEVRRYFRDARRVNPQAADATLDRSPCYVAGRVTFANGQTGKWRIEQYKVGRLTIGKRSLLLYAPDAGEPFIG</sequence>